<comment type="caution">
    <text evidence="2">The sequence shown here is derived from an EMBL/GenBank/DDBJ whole genome shotgun (WGS) entry which is preliminary data.</text>
</comment>
<dbReference type="EMBL" id="NVBO01000206">
    <property type="protein sequence ID" value="PFR98623.1"/>
    <property type="molecule type" value="Genomic_DNA"/>
</dbReference>
<reference evidence="2 3" key="1">
    <citation type="submission" date="2017-09" db="EMBL/GenBank/DDBJ databases">
        <title>Large-scale bioinformatics analysis of Bacillus genomes uncovers conserved roles of natural products in bacterial physiology.</title>
        <authorList>
            <consortium name="Agbiome Team Llc"/>
            <person name="Bleich R.M."/>
            <person name="Grubbs K.J."/>
            <person name="Santa Maria K.C."/>
            <person name="Allen S.E."/>
            <person name="Farag S."/>
            <person name="Shank E.A."/>
            <person name="Bowers A."/>
        </authorList>
    </citation>
    <scope>NUCLEOTIDE SEQUENCE [LARGE SCALE GENOMIC DNA]</scope>
    <source>
        <strain evidence="2 3">AFS067272</strain>
    </source>
</reference>
<name>A0AA44TES7_BACCE</name>
<organism evidence="2 3">
    <name type="scientific">Bacillus cereus</name>
    <dbReference type="NCBI Taxonomy" id="1396"/>
    <lineage>
        <taxon>Bacteria</taxon>
        <taxon>Bacillati</taxon>
        <taxon>Bacillota</taxon>
        <taxon>Bacilli</taxon>
        <taxon>Bacillales</taxon>
        <taxon>Bacillaceae</taxon>
        <taxon>Bacillus</taxon>
        <taxon>Bacillus cereus group</taxon>
    </lineage>
</organism>
<accession>A0AA44TES7</accession>
<sequence>MKKFLESQVKAINYNDFSYTEEFHDPNGTSIGEIRNFVASAHARGASEELLSVVVTNTKKTDGGYKVATTEEYHIDYKESGEKYKKYQSQYQIKNINGELKVHALLETKEIDSKDL</sequence>
<protein>
    <recommendedName>
        <fullName evidence="1">TcaA protein NTF2-like domain-containing protein</fullName>
    </recommendedName>
</protein>
<dbReference type="Proteomes" id="UP000226357">
    <property type="component" value="Unassembled WGS sequence"/>
</dbReference>
<dbReference type="InterPro" id="IPR054528">
    <property type="entry name" value="TcaA_5th"/>
</dbReference>
<evidence type="ECO:0000259" key="1">
    <source>
        <dbReference type="Pfam" id="PF22819"/>
    </source>
</evidence>
<evidence type="ECO:0000313" key="3">
    <source>
        <dbReference type="Proteomes" id="UP000226357"/>
    </source>
</evidence>
<evidence type="ECO:0000313" key="2">
    <source>
        <dbReference type="EMBL" id="PFR98623.1"/>
    </source>
</evidence>
<dbReference type="AlphaFoldDB" id="A0AA44TES7"/>
<feature type="domain" description="TcaA protein NTF2-like" evidence="1">
    <location>
        <begin position="1"/>
        <end position="105"/>
    </location>
</feature>
<dbReference type="Pfam" id="PF22819">
    <property type="entry name" value="TcaA_5th"/>
    <property type="match status" value="1"/>
</dbReference>
<proteinExistence type="predicted"/>
<gene>
    <name evidence="2" type="ORF">COK38_18870</name>
</gene>